<feature type="compositionally biased region" description="Low complexity" evidence="1">
    <location>
        <begin position="137"/>
        <end position="148"/>
    </location>
</feature>
<protein>
    <recommendedName>
        <fullName evidence="2">BSD domain-containing protein</fullName>
    </recommendedName>
</protein>
<dbReference type="PROSITE" id="PS50858">
    <property type="entry name" value="BSD"/>
    <property type="match status" value="1"/>
</dbReference>
<dbReference type="PANTHER" id="PTHR16019">
    <property type="entry name" value="SYNAPSE-ASSOCIATED PROTEIN"/>
    <property type="match status" value="1"/>
</dbReference>
<dbReference type="SUPFAM" id="SSF140383">
    <property type="entry name" value="BSD domain-like"/>
    <property type="match status" value="1"/>
</dbReference>
<dbReference type="InterPro" id="IPR035925">
    <property type="entry name" value="BSD_dom_sf"/>
</dbReference>
<dbReference type="AlphaFoldDB" id="A0A6A7C0R2"/>
<dbReference type="InterPro" id="IPR005607">
    <property type="entry name" value="BSD_dom"/>
</dbReference>
<sequence length="360" mass="39267">MDIAYDRVQEGTLSPTTERPTNSNVAETLEGSSAKGNSNTSGQAGSTLQTDLSSAFMSFSSTPWGNRLGGMLQHGAQWVEELQREANAAVEEGLETLRKRTGSFATASPGPQSMVPGEEGVPTTRAAVTVSNSTEASSSTQLSDSKSSQPATSSDKPESLPADILKEAGSMVNSLRTSAAARLRQLQAGEQTPEDIASRLGTNLRNLLKEAIAVSPPREGEGKKELLFETSEASGKKVFHATRLDAALHEIHTNDESFLFDLKPTEESGEDVKTPGGKEADISALTERISSDLEKYPDLRAAMERLVPEQISYETFWKRYYSIREVIEDKERKRREVLKGMQFLASHKLYAHPFLYSTAF</sequence>
<dbReference type="GO" id="GO:0005737">
    <property type="term" value="C:cytoplasm"/>
    <property type="evidence" value="ECO:0007669"/>
    <property type="project" value="TreeGrafter"/>
</dbReference>
<evidence type="ECO:0000313" key="4">
    <source>
        <dbReference type="Proteomes" id="UP000799421"/>
    </source>
</evidence>
<organism evidence="3 4">
    <name type="scientific">Piedraia hortae CBS 480.64</name>
    <dbReference type="NCBI Taxonomy" id="1314780"/>
    <lineage>
        <taxon>Eukaryota</taxon>
        <taxon>Fungi</taxon>
        <taxon>Dikarya</taxon>
        <taxon>Ascomycota</taxon>
        <taxon>Pezizomycotina</taxon>
        <taxon>Dothideomycetes</taxon>
        <taxon>Dothideomycetidae</taxon>
        <taxon>Capnodiales</taxon>
        <taxon>Piedraiaceae</taxon>
        <taxon>Piedraia</taxon>
    </lineage>
</organism>
<proteinExistence type="predicted"/>
<dbReference type="SMART" id="SM00751">
    <property type="entry name" value="BSD"/>
    <property type="match status" value="1"/>
</dbReference>
<evidence type="ECO:0000259" key="2">
    <source>
        <dbReference type="PROSITE" id="PS50858"/>
    </source>
</evidence>
<dbReference type="InterPro" id="IPR051494">
    <property type="entry name" value="BSD_domain-containing"/>
</dbReference>
<feature type="region of interest" description="Disordered" evidence="1">
    <location>
        <begin position="1"/>
        <end position="47"/>
    </location>
</feature>
<feature type="compositionally biased region" description="Polar residues" evidence="1">
    <location>
        <begin position="11"/>
        <end position="47"/>
    </location>
</feature>
<evidence type="ECO:0000256" key="1">
    <source>
        <dbReference type="SAM" id="MobiDB-lite"/>
    </source>
</evidence>
<dbReference type="Pfam" id="PF03909">
    <property type="entry name" value="BSD"/>
    <property type="match status" value="1"/>
</dbReference>
<keyword evidence="4" id="KW-1185">Reference proteome</keyword>
<dbReference type="Gene3D" id="1.10.3970.10">
    <property type="entry name" value="BSD domain"/>
    <property type="match status" value="1"/>
</dbReference>
<dbReference type="PANTHER" id="PTHR16019:SF5">
    <property type="entry name" value="BSD DOMAIN-CONTAINING PROTEIN 1"/>
    <property type="match status" value="1"/>
</dbReference>
<feature type="domain" description="BSD" evidence="2">
    <location>
        <begin position="276"/>
        <end position="328"/>
    </location>
</feature>
<feature type="region of interest" description="Disordered" evidence="1">
    <location>
        <begin position="103"/>
        <end position="160"/>
    </location>
</feature>
<reference evidence="3" key="1">
    <citation type="journal article" date="2020" name="Stud. Mycol.">
        <title>101 Dothideomycetes genomes: a test case for predicting lifestyles and emergence of pathogens.</title>
        <authorList>
            <person name="Haridas S."/>
            <person name="Albert R."/>
            <person name="Binder M."/>
            <person name="Bloem J."/>
            <person name="Labutti K."/>
            <person name="Salamov A."/>
            <person name="Andreopoulos B."/>
            <person name="Baker S."/>
            <person name="Barry K."/>
            <person name="Bills G."/>
            <person name="Bluhm B."/>
            <person name="Cannon C."/>
            <person name="Castanera R."/>
            <person name="Culley D."/>
            <person name="Daum C."/>
            <person name="Ezra D."/>
            <person name="Gonzalez J."/>
            <person name="Henrissat B."/>
            <person name="Kuo A."/>
            <person name="Liang C."/>
            <person name="Lipzen A."/>
            <person name="Lutzoni F."/>
            <person name="Magnuson J."/>
            <person name="Mondo S."/>
            <person name="Nolan M."/>
            <person name="Ohm R."/>
            <person name="Pangilinan J."/>
            <person name="Park H.-J."/>
            <person name="Ramirez L."/>
            <person name="Alfaro M."/>
            <person name="Sun H."/>
            <person name="Tritt A."/>
            <person name="Yoshinaga Y."/>
            <person name="Zwiers L.-H."/>
            <person name="Turgeon B."/>
            <person name="Goodwin S."/>
            <person name="Spatafora J."/>
            <person name="Crous P."/>
            <person name="Grigoriev I."/>
        </authorList>
    </citation>
    <scope>NUCLEOTIDE SEQUENCE</scope>
    <source>
        <strain evidence="3">CBS 480.64</strain>
    </source>
</reference>
<dbReference type="OrthoDB" id="73788at2759"/>
<name>A0A6A7C0R2_9PEZI</name>
<dbReference type="Proteomes" id="UP000799421">
    <property type="component" value="Unassembled WGS sequence"/>
</dbReference>
<gene>
    <name evidence="3" type="ORF">K470DRAFT_257824</name>
</gene>
<accession>A0A6A7C0R2</accession>
<evidence type="ECO:0000313" key="3">
    <source>
        <dbReference type="EMBL" id="KAF2860589.1"/>
    </source>
</evidence>
<dbReference type="EMBL" id="MU005980">
    <property type="protein sequence ID" value="KAF2860589.1"/>
    <property type="molecule type" value="Genomic_DNA"/>
</dbReference>